<accession>G4YR57</accession>
<proteinExistence type="predicted"/>
<feature type="compositionally biased region" description="Basic residues" evidence="1">
    <location>
        <begin position="19"/>
        <end position="32"/>
    </location>
</feature>
<gene>
    <name evidence="2" type="ORF">PHYSODRAFT_404676</name>
</gene>
<dbReference type="GeneID" id="20651386"/>
<dbReference type="AlphaFoldDB" id="G4YR57"/>
<feature type="compositionally biased region" description="Basic and acidic residues" evidence="1">
    <location>
        <begin position="33"/>
        <end position="42"/>
    </location>
</feature>
<feature type="non-terminal residue" evidence="2">
    <location>
        <position position="1"/>
    </location>
</feature>
<feature type="non-terminal residue" evidence="2">
    <location>
        <position position="75"/>
    </location>
</feature>
<evidence type="ECO:0000313" key="2">
    <source>
        <dbReference type="EMBL" id="EGZ30737.1"/>
    </source>
</evidence>
<keyword evidence="3" id="KW-1185">Reference proteome</keyword>
<dbReference type="InParanoid" id="G4YR57"/>
<feature type="region of interest" description="Disordered" evidence="1">
    <location>
        <begin position="1"/>
        <end position="42"/>
    </location>
</feature>
<dbReference type="KEGG" id="psoj:PHYSODRAFT_404676"/>
<evidence type="ECO:0000256" key="1">
    <source>
        <dbReference type="SAM" id="MobiDB-lite"/>
    </source>
</evidence>
<evidence type="ECO:0000313" key="3">
    <source>
        <dbReference type="Proteomes" id="UP000002640"/>
    </source>
</evidence>
<dbReference type="EMBL" id="JH159151">
    <property type="protein sequence ID" value="EGZ30737.1"/>
    <property type="molecule type" value="Genomic_DNA"/>
</dbReference>
<dbReference type="Proteomes" id="UP000002640">
    <property type="component" value="Unassembled WGS sequence"/>
</dbReference>
<name>G4YR57_PHYSP</name>
<dbReference type="RefSeq" id="XP_009518012.1">
    <property type="nucleotide sequence ID" value="XM_009519717.1"/>
</dbReference>
<organism evidence="2 3">
    <name type="scientific">Phytophthora sojae (strain P6497)</name>
    <name type="common">Soybean stem and root rot agent</name>
    <name type="synonym">Phytophthora megasperma f. sp. glycines</name>
    <dbReference type="NCBI Taxonomy" id="1094619"/>
    <lineage>
        <taxon>Eukaryota</taxon>
        <taxon>Sar</taxon>
        <taxon>Stramenopiles</taxon>
        <taxon>Oomycota</taxon>
        <taxon>Peronosporomycetes</taxon>
        <taxon>Peronosporales</taxon>
        <taxon>Peronosporaceae</taxon>
        <taxon>Phytophthora</taxon>
    </lineage>
</organism>
<reference evidence="2 3" key="1">
    <citation type="journal article" date="2006" name="Science">
        <title>Phytophthora genome sequences uncover evolutionary origins and mechanisms of pathogenesis.</title>
        <authorList>
            <person name="Tyler B.M."/>
            <person name="Tripathy S."/>
            <person name="Zhang X."/>
            <person name="Dehal P."/>
            <person name="Jiang R.H."/>
            <person name="Aerts A."/>
            <person name="Arredondo F.D."/>
            <person name="Baxter L."/>
            <person name="Bensasson D."/>
            <person name="Beynon J.L."/>
            <person name="Chapman J."/>
            <person name="Damasceno C.M."/>
            <person name="Dorrance A.E."/>
            <person name="Dou D."/>
            <person name="Dickerman A.W."/>
            <person name="Dubchak I.L."/>
            <person name="Garbelotto M."/>
            <person name="Gijzen M."/>
            <person name="Gordon S.G."/>
            <person name="Govers F."/>
            <person name="Grunwald N.J."/>
            <person name="Huang W."/>
            <person name="Ivors K.L."/>
            <person name="Jones R.W."/>
            <person name="Kamoun S."/>
            <person name="Krampis K."/>
            <person name="Lamour K.H."/>
            <person name="Lee M.K."/>
            <person name="McDonald W.H."/>
            <person name="Medina M."/>
            <person name="Meijer H.J."/>
            <person name="Nordberg E.K."/>
            <person name="Maclean D.J."/>
            <person name="Ospina-Giraldo M.D."/>
            <person name="Morris P.F."/>
            <person name="Phuntumart V."/>
            <person name="Putnam N.H."/>
            <person name="Rash S."/>
            <person name="Rose J.K."/>
            <person name="Sakihama Y."/>
            <person name="Salamov A.A."/>
            <person name="Savidor A."/>
            <person name="Scheuring C.F."/>
            <person name="Smith B.M."/>
            <person name="Sobral B.W."/>
            <person name="Terry A."/>
            <person name="Torto-Alalibo T.A."/>
            <person name="Win J."/>
            <person name="Xu Z."/>
            <person name="Zhang H."/>
            <person name="Grigoriev I.V."/>
            <person name="Rokhsar D.S."/>
            <person name="Boore J.L."/>
        </authorList>
    </citation>
    <scope>NUCLEOTIDE SEQUENCE [LARGE SCALE GENOMIC DNA]</scope>
    <source>
        <strain evidence="2 3">P6497</strain>
    </source>
</reference>
<sequence>AVALREATSDFGLESPPRPRGRPKQKTRAVKAKRSENAARVEEDVNEDGLSLISAYELLEDNPTFNSTHEKLLQF</sequence>
<protein>
    <submittedName>
        <fullName evidence="2">Uncharacterized protein</fullName>
    </submittedName>
</protein>